<feature type="compositionally biased region" description="Polar residues" evidence="1">
    <location>
        <begin position="440"/>
        <end position="452"/>
    </location>
</feature>
<feature type="transmembrane region" description="Helical" evidence="2">
    <location>
        <begin position="9"/>
        <end position="30"/>
    </location>
</feature>
<dbReference type="InterPro" id="IPR008947">
    <property type="entry name" value="PLipase_C/P1_nuclease_dom_sf"/>
</dbReference>
<dbReference type="Pfam" id="PF13229">
    <property type="entry name" value="Beta_helix"/>
    <property type="match status" value="2"/>
</dbReference>
<feature type="region of interest" description="Disordered" evidence="1">
    <location>
        <begin position="422"/>
        <end position="520"/>
    </location>
</feature>
<comment type="caution">
    <text evidence="4">The sequence shown here is derived from an EMBL/GenBank/DDBJ whole genome shotgun (WGS) entry which is preliminary data.</text>
</comment>
<dbReference type="PROSITE" id="PS51841">
    <property type="entry name" value="LTD"/>
    <property type="match status" value="1"/>
</dbReference>
<dbReference type="SMART" id="SM00710">
    <property type="entry name" value="PbH1"/>
    <property type="match status" value="5"/>
</dbReference>
<reference evidence="4 5" key="1">
    <citation type="journal article" date="2016" name="Nat. Commun.">
        <title>Thousands of microbial genomes shed light on interconnected biogeochemical processes in an aquifer system.</title>
        <authorList>
            <person name="Anantharaman K."/>
            <person name="Brown C.T."/>
            <person name="Hug L.A."/>
            <person name="Sharon I."/>
            <person name="Castelle C.J."/>
            <person name="Probst A.J."/>
            <person name="Thomas B.C."/>
            <person name="Singh A."/>
            <person name="Wilkins M.J."/>
            <person name="Karaoz U."/>
            <person name="Brodie E.L."/>
            <person name="Williams K.H."/>
            <person name="Hubbard S.S."/>
            <person name="Banfield J.F."/>
        </authorList>
    </citation>
    <scope>NUCLEOTIDE SEQUENCE [LARGE SCALE GENOMIC DNA]</scope>
</reference>
<evidence type="ECO:0000313" key="4">
    <source>
        <dbReference type="EMBL" id="OHA07434.1"/>
    </source>
</evidence>
<feature type="region of interest" description="Disordered" evidence="1">
    <location>
        <begin position="384"/>
        <end position="410"/>
    </location>
</feature>
<dbReference type="GO" id="GO:0016788">
    <property type="term" value="F:hydrolase activity, acting on ester bonds"/>
    <property type="evidence" value="ECO:0007669"/>
    <property type="project" value="InterPro"/>
</dbReference>
<gene>
    <name evidence="4" type="ORF">A2934_05595</name>
</gene>
<feature type="compositionally biased region" description="Low complexity" evidence="1">
    <location>
        <begin position="501"/>
        <end position="515"/>
    </location>
</feature>
<feature type="domain" description="LTD" evidence="3">
    <location>
        <begin position="631"/>
        <end position="762"/>
    </location>
</feature>
<dbReference type="EMBL" id="MHQO01000010">
    <property type="protein sequence ID" value="OHA07434.1"/>
    <property type="molecule type" value="Genomic_DNA"/>
</dbReference>
<organism evidence="4 5">
    <name type="scientific">Candidatus Sungbacteria bacterium RIFCSPLOWO2_01_FULL_47_10</name>
    <dbReference type="NCBI Taxonomy" id="1802276"/>
    <lineage>
        <taxon>Bacteria</taxon>
        <taxon>Candidatus Sungiibacteriota</taxon>
    </lineage>
</organism>
<keyword evidence="2" id="KW-0812">Transmembrane</keyword>
<name>A0A1G2L7B5_9BACT</name>
<dbReference type="SUPFAM" id="SSF51126">
    <property type="entry name" value="Pectin lyase-like"/>
    <property type="match status" value="2"/>
</dbReference>
<dbReference type="InterPro" id="IPR001322">
    <property type="entry name" value="Lamin_tail_dom"/>
</dbReference>
<accession>A0A1G2L7B5</accession>
<dbReference type="InterPro" id="IPR006626">
    <property type="entry name" value="PbH1"/>
</dbReference>
<proteinExistence type="predicted"/>
<protein>
    <recommendedName>
        <fullName evidence="3">LTD domain-containing protein</fullName>
    </recommendedName>
</protein>
<keyword evidence="2" id="KW-0472">Membrane</keyword>
<evidence type="ECO:0000256" key="1">
    <source>
        <dbReference type="SAM" id="MobiDB-lite"/>
    </source>
</evidence>
<dbReference type="Gene3D" id="1.10.575.10">
    <property type="entry name" value="P1 Nuclease"/>
    <property type="match status" value="1"/>
</dbReference>
<sequence>MENFRTIKLLYEFLGGGILFLSIPLFVFGYSDTTTHPALTKEIARFFNYHHPERFLDAHEIGLLMKGSIDEDEETRWLRHFFDPVHDRGLTILGKTWESSKDWSQDTLAQAEEDGAFRDTTYGSIFSLFSSPSDYSWERAIYDYAWIDEERGLESLGHILHLLEDATVPDHTRNDPHPNILSHSALLDESPYESWTAQFGVNNTNMLEGMKSESNKPRIASSLNDYFNVTANYSNNNFFSKDTIFDYTRPTYSITVLQKLSDGLFHQFGYAELDGIKYKLIQLGIRRLGGIEKVTTIEDADNLITADYWALLSKEAIKNGAGLIKLFFDEVEKEKQTRTLWLKNRSWWQKAWDWSTSVFSSNTVGPYAYTAGVSGAIQKVQETAPPSNAVVESAPDSSATVPSSVPADAEKPEAQESLYNLMPGNTASVTPPSPKAELQEATSTPDNETAAEQSDDIDSPPWYLGAFVGGGGGGAAVSASDGETSDTPSSPPSLEGEETTEVGLLDEGSPTSTPDETPPDVSLTILECSDGFSEEACAIGTTTLTIALDSSADDAASYSLACLSRQSVSVPWAPCEDFENPKIIDAGMGEDDSASASSTATTTRARSLVYRASSDMLYEFRARAKDGAGNESAEVSQSAEVNLLPVIINEIAWMGTGGSATTSKDEWIELKSRVIHPINLSGWQLELYGLQDTANLASPMSAEPKKIIPLSGAIQPKGYFLIERTNDDTLPDISADIVTSFGTGLHDSGMVIKLARGSTIIDQTLDCPPNWRENTRWCAGNKAARSTMERVNADVGGAEAGWGTYYEEEIARPYANADGEEIFGTPKERNSATLPVVYGHYWLRSDKTLTKENSPYVILRDGLMIDYGASLTIEPGVVVKIASTYDPKITVHGALKILGTKEDPVVITSIRDDEFGGDTNKDGICSPDDASSTAACPYPGSWKNIFFDASEPESRIVGAIIRYGGRHINNFSIERQAMIVLEGVNVSVSDSIIEHSQLFGIGCLGCASTVSGNMFRLNAREAFVGGGGAARVIDNEFIKNGGGIAGSNFRGGEISRNRFIENNYAIRITNSVPFFEGNSISPESPGKHGIELIGHLEDDTFLPKDLTYIVGDYACYNINAKLTIEKGVVIKFPDHGDMCVYGSLVTEGTEEEPVVFTAFADDEYGGDTNNNATTSQASAGTWSGISIYSGPGRESILNGAIIRYGGGRTQIRMGAGLMAEASSVSLAHSIIENNSFRGVWFKNSSSTVYDTLFRNNSGYALIVSDNATSTLENAVFRNNAVGITVGSSSHIINNGVDIDDSNAVKTEPPDLFP</sequence>
<dbReference type="Proteomes" id="UP000177982">
    <property type="component" value="Unassembled WGS sequence"/>
</dbReference>
<keyword evidence="2" id="KW-1133">Transmembrane helix</keyword>
<evidence type="ECO:0000256" key="2">
    <source>
        <dbReference type="SAM" id="Phobius"/>
    </source>
</evidence>
<evidence type="ECO:0000313" key="5">
    <source>
        <dbReference type="Proteomes" id="UP000177982"/>
    </source>
</evidence>
<evidence type="ECO:0000259" key="3">
    <source>
        <dbReference type="PROSITE" id="PS51841"/>
    </source>
</evidence>
<dbReference type="InterPro" id="IPR011050">
    <property type="entry name" value="Pectin_lyase_fold/virulence"/>
</dbReference>
<dbReference type="InterPro" id="IPR039448">
    <property type="entry name" value="Beta_helix"/>
</dbReference>